<accession>A0A1M5Y086</accession>
<reference evidence="2 3" key="1">
    <citation type="submission" date="2016-11" db="EMBL/GenBank/DDBJ databases">
        <authorList>
            <person name="Jaros S."/>
            <person name="Januszkiewicz K."/>
            <person name="Wedrychowicz H."/>
        </authorList>
    </citation>
    <scope>NUCLEOTIDE SEQUENCE [LARGE SCALE GENOMIC DNA]</scope>
    <source>
        <strain evidence="2 3">GAS138</strain>
    </source>
</reference>
<feature type="transmembrane region" description="Helical" evidence="1">
    <location>
        <begin position="124"/>
        <end position="142"/>
    </location>
</feature>
<dbReference type="GO" id="GO:0022857">
    <property type="term" value="F:transmembrane transporter activity"/>
    <property type="evidence" value="ECO:0007669"/>
    <property type="project" value="InterPro"/>
</dbReference>
<dbReference type="EMBL" id="LT670817">
    <property type="protein sequence ID" value="SHI05349.1"/>
    <property type="molecule type" value="Genomic_DNA"/>
</dbReference>
<evidence type="ECO:0000313" key="2">
    <source>
        <dbReference type="EMBL" id="SHI05349.1"/>
    </source>
</evidence>
<organism evidence="2 3">
    <name type="scientific">Bradyrhizobium erythrophlei</name>
    <dbReference type="NCBI Taxonomy" id="1437360"/>
    <lineage>
        <taxon>Bacteria</taxon>
        <taxon>Pseudomonadati</taxon>
        <taxon>Pseudomonadota</taxon>
        <taxon>Alphaproteobacteria</taxon>
        <taxon>Hyphomicrobiales</taxon>
        <taxon>Nitrobacteraceae</taxon>
        <taxon>Bradyrhizobium</taxon>
    </lineage>
</organism>
<sequence length="741" mass="80194">MQRLLEGFHRFREAFPARGDLFHKLAHAQSPHIKRHPSALGCGSPVAKGLSGAAEGRSPAQQSRRTEARWSGLIFAGTTTASALIALLVAFIFNFDQPQWALLTVFIVAQPQSGLVLAKSFYRIIGTSIGACVALLFVALFAQERVPFLGALALWIGLCTFGFEYSRNFTASRNFIAYSFILCGYTAVIVGVPAVLDAGNAFYIATARVTEISLGIIVSATVNHMVPSNSVAASLTQAIADARKGLADYAIALFSASDGAPLRAKLLSQSIAIESLRASAMFEDRDIRDRSNALRLLDAALVRVIGVAQLLARRLDAFGRANASSEAGLNDAIAEATAAIEAWRTFAIDTAAFRQRLLRARARLPIVWQLSQEPSALDEEAIRRVALIARLREFLAALTTYAEAYEAFVSGKKLAPRGIDIAHANDAVAALWIGVRAALAISFVSTFWILSDWPHGSTATTLIAGATARLAVFGPAVPIAVSGTLIYIISAIPAFVLIETLLPLTSGFGFFALIVTPMLFSCALLMAHKKTHLIGFFSAQLFASAGLFQNRMAYDPADLINTSIAAVVASAVAIMLWAIVAPTTTEAARRRFVRAARKVLTRIAKRPRSRLAEFETAMSETLGDLRRHLRPDRPDDITMFEARIALLCVVRELIRVRADRTSSSAATARELEIVKLVGYQRAQWSDRARRTAQQAALRCLTELRENALGTKQAQATAREIVAFTAIRDELERAGALPTGQT</sequence>
<evidence type="ECO:0000313" key="3">
    <source>
        <dbReference type="Proteomes" id="UP000189796"/>
    </source>
</evidence>
<evidence type="ECO:0000256" key="1">
    <source>
        <dbReference type="SAM" id="Phobius"/>
    </source>
</evidence>
<feature type="transmembrane region" description="Helical" evidence="1">
    <location>
        <begin position="470"/>
        <end position="498"/>
    </location>
</feature>
<dbReference type="Proteomes" id="UP000189796">
    <property type="component" value="Chromosome I"/>
</dbReference>
<proteinExistence type="predicted"/>
<gene>
    <name evidence="2" type="ORF">SAMN05443248_7780</name>
</gene>
<keyword evidence="1" id="KW-0472">Membrane</keyword>
<dbReference type="Pfam" id="PF04632">
    <property type="entry name" value="FUSC"/>
    <property type="match status" value="1"/>
</dbReference>
<feature type="transmembrane region" description="Helical" evidence="1">
    <location>
        <begin position="504"/>
        <end position="526"/>
    </location>
</feature>
<dbReference type="AlphaFoldDB" id="A0A1M5Y086"/>
<dbReference type="RefSeq" id="WP_079605915.1">
    <property type="nucleotide sequence ID" value="NZ_LT670817.1"/>
</dbReference>
<feature type="transmembrane region" description="Helical" evidence="1">
    <location>
        <begin position="148"/>
        <end position="163"/>
    </location>
</feature>
<dbReference type="OrthoDB" id="9807111at2"/>
<feature type="transmembrane region" description="Helical" evidence="1">
    <location>
        <begin position="73"/>
        <end position="93"/>
    </location>
</feature>
<dbReference type="GO" id="GO:0005886">
    <property type="term" value="C:plasma membrane"/>
    <property type="evidence" value="ECO:0007669"/>
    <property type="project" value="InterPro"/>
</dbReference>
<dbReference type="InterPro" id="IPR006726">
    <property type="entry name" value="PHBA_efflux_AaeB/fusaric-R"/>
</dbReference>
<keyword evidence="1" id="KW-1133">Transmembrane helix</keyword>
<name>A0A1M5Y086_9BRAD</name>
<feature type="transmembrane region" description="Helical" evidence="1">
    <location>
        <begin position="429"/>
        <end position="450"/>
    </location>
</feature>
<keyword evidence="1" id="KW-0812">Transmembrane</keyword>
<protein>
    <submittedName>
        <fullName evidence="2">Uncharacterized membrane protein YccC</fullName>
    </submittedName>
</protein>
<feature type="transmembrane region" description="Helical" evidence="1">
    <location>
        <begin position="559"/>
        <end position="581"/>
    </location>
</feature>
<feature type="transmembrane region" description="Helical" evidence="1">
    <location>
        <begin position="175"/>
        <end position="196"/>
    </location>
</feature>